<feature type="region of interest" description="Disordered" evidence="15">
    <location>
        <begin position="71"/>
        <end position="107"/>
    </location>
</feature>
<evidence type="ECO:0000256" key="13">
    <source>
        <dbReference type="ARBA" id="ARBA00024209"/>
    </source>
</evidence>
<keyword evidence="8 14" id="KW-0863">Zinc-finger</keyword>
<sequence length="360" mass="38846">MASSQPPTPPSVFVSSPAVFTTSLPRHASSFGNLSPSIFIIILILAVTVIASVALCFLLRHLNRRCLRHLAPSSSSSSPSSSSDAAAPAGVGDSQRAISSRRVSPETNPSINSLPLFSFSSVTRRGGTAFAISGADCAVCLSKFEPADQLRLLPICCHAFHALCVDTWLQSNQSCPLCRSPIFVSDADILKTLGAGERNNNHGDSFRIEIGNVSRHRQMTPTSDNNFSGDRSRSYSIGSFEYLVDEDSEVVVTNAHQRSVSDFKELLPSESIQVLPPPPPPPLEAIAAEVSTSGRSWLKEYVDRLSMSFSSRAMSFRSSGRFFSGSSRRSDVVLGAGEWDLEASRVGEEISELFRWVSGV</sequence>
<keyword evidence="9" id="KW-0833">Ubl conjugation pathway</keyword>
<dbReference type="Pfam" id="PF13639">
    <property type="entry name" value="zf-RING_2"/>
    <property type="match status" value="1"/>
</dbReference>
<reference evidence="18" key="1">
    <citation type="submission" date="2023-07" db="EMBL/GenBank/DDBJ databases">
        <title>draft genome sequence of fig (Ficus carica).</title>
        <authorList>
            <person name="Takahashi T."/>
            <person name="Nishimura K."/>
        </authorList>
    </citation>
    <scope>NUCLEOTIDE SEQUENCE</scope>
</reference>
<comment type="subcellular location">
    <subcellularLocation>
        <location evidence="2">Membrane</location>
        <topology evidence="2">Single-pass membrane protein</topology>
    </subcellularLocation>
</comment>
<gene>
    <name evidence="18" type="ORF">TIFTF001_031109</name>
</gene>
<name>A0AA88DUU0_FICCA</name>
<dbReference type="SMART" id="SM00184">
    <property type="entry name" value="RING"/>
    <property type="match status" value="1"/>
</dbReference>
<keyword evidence="19" id="KW-1185">Reference proteome</keyword>
<evidence type="ECO:0000256" key="11">
    <source>
        <dbReference type="ARBA" id="ARBA00022989"/>
    </source>
</evidence>
<evidence type="ECO:0000256" key="16">
    <source>
        <dbReference type="SAM" id="Phobius"/>
    </source>
</evidence>
<accession>A0AA88DUU0</accession>
<evidence type="ECO:0000256" key="4">
    <source>
        <dbReference type="ARBA" id="ARBA00012483"/>
    </source>
</evidence>
<keyword evidence="10" id="KW-0862">Zinc</keyword>
<dbReference type="CDD" id="cd16461">
    <property type="entry name" value="RING-H2_EL5-like"/>
    <property type="match status" value="1"/>
</dbReference>
<evidence type="ECO:0000313" key="19">
    <source>
        <dbReference type="Proteomes" id="UP001187192"/>
    </source>
</evidence>
<comment type="pathway">
    <text evidence="3">Protein modification; protein ubiquitination.</text>
</comment>
<comment type="catalytic activity">
    <reaction evidence="1">
        <text>S-ubiquitinyl-[E2 ubiquitin-conjugating enzyme]-L-cysteine + [acceptor protein]-L-lysine = [E2 ubiquitin-conjugating enzyme]-L-cysteine + N(6)-ubiquitinyl-[acceptor protein]-L-lysine.</text>
        <dbReference type="EC" id="2.3.2.27"/>
    </reaction>
</comment>
<comment type="caution">
    <text evidence="18">The sequence shown here is derived from an EMBL/GenBank/DDBJ whole genome shotgun (WGS) entry which is preliminary data.</text>
</comment>
<evidence type="ECO:0000256" key="9">
    <source>
        <dbReference type="ARBA" id="ARBA00022786"/>
    </source>
</evidence>
<dbReference type="SUPFAM" id="SSF57850">
    <property type="entry name" value="RING/U-box"/>
    <property type="match status" value="1"/>
</dbReference>
<dbReference type="GO" id="GO:0061630">
    <property type="term" value="F:ubiquitin protein ligase activity"/>
    <property type="evidence" value="ECO:0007669"/>
    <property type="project" value="UniProtKB-EC"/>
</dbReference>
<dbReference type="GO" id="GO:0016567">
    <property type="term" value="P:protein ubiquitination"/>
    <property type="evidence" value="ECO:0007669"/>
    <property type="project" value="TreeGrafter"/>
</dbReference>
<evidence type="ECO:0000256" key="5">
    <source>
        <dbReference type="ARBA" id="ARBA00022679"/>
    </source>
</evidence>
<evidence type="ECO:0000256" key="3">
    <source>
        <dbReference type="ARBA" id="ARBA00004906"/>
    </source>
</evidence>
<evidence type="ECO:0000256" key="8">
    <source>
        <dbReference type="ARBA" id="ARBA00022771"/>
    </source>
</evidence>
<dbReference type="EC" id="2.3.2.27" evidence="4"/>
<evidence type="ECO:0000259" key="17">
    <source>
        <dbReference type="PROSITE" id="PS50089"/>
    </source>
</evidence>
<dbReference type="PROSITE" id="PS50089">
    <property type="entry name" value="ZF_RING_2"/>
    <property type="match status" value="1"/>
</dbReference>
<dbReference type="PANTHER" id="PTHR45768">
    <property type="entry name" value="E3 UBIQUITIN-PROTEIN LIGASE RNF13-LIKE"/>
    <property type="match status" value="1"/>
</dbReference>
<dbReference type="Gene3D" id="3.30.40.10">
    <property type="entry name" value="Zinc/RING finger domain, C3HC4 (zinc finger)"/>
    <property type="match status" value="1"/>
</dbReference>
<feature type="transmembrane region" description="Helical" evidence="16">
    <location>
        <begin position="38"/>
        <end position="59"/>
    </location>
</feature>
<organism evidence="18 19">
    <name type="scientific">Ficus carica</name>
    <name type="common">Common fig</name>
    <dbReference type="NCBI Taxonomy" id="3494"/>
    <lineage>
        <taxon>Eukaryota</taxon>
        <taxon>Viridiplantae</taxon>
        <taxon>Streptophyta</taxon>
        <taxon>Embryophyta</taxon>
        <taxon>Tracheophyta</taxon>
        <taxon>Spermatophyta</taxon>
        <taxon>Magnoliopsida</taxon>
        <taxon>eudicotyledons</taxon>
        <taxon>Gunneridae</taxon>
        <taxon>Pentapetalae</taxon>
        <taxon>rosids</taxon>
        <taxon>fabids</taxon>
        <taxon>Rosales</taxon>
        <taxon>Moraceae</taxon>
        <taxon>Ficeae</taxon>
        <taxon>Ficus</taxon>
    </lineage>
</organism>
<feature type="compositionally biased region" description="Polar residues" evidence="15">
    <location>
        <begin position="96"/>
        <end position="107"/>
    </location>
</feature>
<feature type="domain" description="RING-type" evidence="17">
    <location>
        <begin position="137"/>
        <end position="179"/>
    </location>
</feature>
<dbReference type="GO" id="GO:0016020">
    <property type="term" value="C:membrane"/>
    <property type="evidence" value="ECO:0007669"/>
    <property type="project" value="UniProtKB-SubCell"/>
</dbReference>
<dbReference type="InterPro" id="IPR001841">
    <property type="entry name" value="Znf_RING"/>
</dbReference>
<evidence type="ECO:0000256" key="7">
    <source>
        <dbReference type="ARBA" id="ARBA00022723"/>
    </source>
</evidence>
<evidence type="ECO:0000313" key="18">
    <source>
        <dbReference type="EMBL" id="GMN62034.1"/>
    </source>
</evidence>
<protein>
    <recommendedName>
        <fullName evidence="4">RING-type E3 ubiquitin transferase</fullName>
        <ecNumber evidence="4">2.3.2.27</ecNumber>
    </recommendedName>
</protein>
<evidence type="ECO:0000256" key="6">
    <source>
        <dbReference type="ARBA" id="ARBA00022692"/>
    </source>
</evidence>
<dbReference type="Proteomes" id="UP001187192">
    <property type="component" value="Unassembled WGS sequence"/>
</dbReference>
<evidence type="ECO:0000256" key="15">
    <source>
        <dbReference type="SAM" id="MobiDB-lite"/>
    </source>
</evidence>
<keyword evidence="5" id="KW-0808">Transferase</keyword>
<proteinExistence type="inferred from homology"/>
<keyword evidence="7" id="KW-0479">Metal-binding</keyword>
<dbReference type="AlphaFoldDB" id="A0AA88DUU0"/>
<dbReference type="InterPro" id="IPR013083">
    <property type="entry name" value="Znf_RING/FYVE/PHD"/>
</dbReference>
<dbReference type="EMBL" id="BTGU01000121">
    <property type="protein sequence ID" value="GMN62034.1"/>
    <property type="molecule type" value="Genomic_DNA"/>
</dbReference>
<evidence type="ECO:0000256" key="2">
    <source>
        <dbReference type="ARBA" id="ARBA00004167"/>
    </source>
</evidence>
<comment type="similarity">
    <text evidence="13">Belongs to the RING-type zinc finger family. ATL subfamily.</text>
</comment>
<keyword evidence="11 16" id="KW-1133">Transmembrane helix</keyword>
<evidence type="ECO:0000256" key="12">
    <source>
        <dbReference type="ARBA" id="ARBA00023136"/>
    </source>
</evidence>
<evidence type="ECO:0000256" key="1">
    <source>
        <dbReference type="ARBA" id="ARBA00000900"/>
    </source>
</evidence>
<dbReference type="GO" id="GO:0008270">
    <property type="term" value="F:zinc ion binding"/>
    <property type="evidence" value="ECO:0007669"/>
    <property type="project" value="UniProtKB-KW"/>
</dbReference>
<evidence type="ECO:0000256" key="14">
    <source>
        <dbReference type="PROSITE-ProRule" id="PRU00175"/>
    </source>
</evidence>
<evidence type="ECO:0000256" key="10">
    <source>
        <dbReference type="ARBA" id="ARBA00022833"/>
    </source>
</evidence>
<keyword evidence="6 16" id="KW-0812">Transmembrane</keyword>
<dbReference type="PANTHER" id="PTHR45768:SF16">
    <property type="entry name" value="E3 UBIQUITIN-PROTEIN LIGASE ATL4"/>
    <property type="match status" value="1"/>
</dbReference>
<feature type="compositionally biased region" description="Low complexity" evidence="15">
    <location>
        <begin position="71"/>
        <end position="89"/>
    </location>
</feature>
<keyword evidence="12 16" id="KW-0472">Membrane</keyword>